<gene>
    <name evidence="3" type="ORF">LECACI_7A008510</name>
</gene>
<dbReference type="AlphaFoldDB" id="A0AAI9EED8"/>
<dbReference type="Gene3D" id="2.170.270.10">
    <property type="entry name" value="SET domain"/>
    <property type="match status" value="1"/>
</dbReference>
<keyword evidence="4" id="KW-1185">Reference proteome</keyword>
<evidence type="ECO:0000313" key="4">
    <source>
        <dbReference type="Proteomes" id="UP001296104"/>
    </source>
</evidence>
<organism evidence="3 4">
    <name type="scientific">Lecanosticta acicola</name>
    <dbReference type="NCBI Taxonomy" id="111012"/>
    <lineage>
        <taxon>Eukaryota</taxon>
        <taxon>Fungi</taxon>
        <taxon>Dikarya</taxon>
        <taxon>Ascomycota</taxon>
        <taxon>Pezizomycotina</taxon>
        <taxon>Dothideomycetes</taxon>
        <taxon>Dothideomycetidae</taxon>
        <taxon>Mycosphaerellales</taxon>
        <taxon>Mycosphaerellaceae</taxon>
        <taxon>Lecanosticta</taxon>
    </lineage>
</organism>
<dbReference type="InterPro" id="IPR046341">
    <property type="entry name" value="SET_dom_sf"/>
</dbReference>
<dbReference type="EMBL" id="CAVMBE010000084">
    <property type="protein sequence ID" value="CAK4033352.1"/>
    <property type="molecule type" value="Genomic_DNA"/>
</dbReference>
<reference evidence="3" key="1">
    <citation type="submission" date="2023-11" db="EMBL/GenBank/DDBJ databases">
        <authorList>
            <person name="Alioto T."/>
            <person name="Alioto T."/>
            <person name="Gomez Garrido J."/>
        </authorList>
    </citation>
    <scope>NUCLEOTIDE SEQUENCE</scope>
</reference>
<keyword evidence="1" id="KW-1133">Transmembrane helix</keyword>
<dbReference type="SUPFAM" id="SSF82199">
    <property type="entry name" value="SET domain"/>
    <property type="match status" value="1"/>
</dbReference>
<protein>
    <submittedName>
        <fullName evidence="3">SET domain-containing</fullName>
    </submittedName>
</protein>
<name>A0AAI9EED8_9PEZI</name>
<dbReference type="Proteomes" id="UP001296104">
    <property type="component" value="Unassembled WGS sequence"/>
</dbReference>
<keyword evidence="1" id="KW-0812">Transmembrane</keyword>
<evidence type="ECO:0000256" key="1">
    <source>
        <dbReference type="SAM" id="Phobius"/>
    </source>
</evidence>
<dbReference type="InterPro" id="IPR001214">
    <property type="entry name" value="SET_dom"/>
</dbReference>
<dbReference type="PANTHER" id="PTHR47332">
    <property type="entry name" value="SET DOMAIN-CONTAINING PROTEIN 5"/>
    <property type="match status" value="1"/>
</dbReference>
<feature type="domain" description="SET" evidence="2">
    <location>
        <begin position="13"/>
        <end position="160"/>
    </location>
</feature>
<comment type="caution">
    <text evidence="3">The sequence shown here is derived from an EMBL/GenBank/DDBJ whole genome shotgun (WGS) entry which is preliminary data.</text>
</comment>
<dbReference type="PROSITE" id="PS50280">
    <property type="entry name" value="SET"/>
    <property type="match status" value="1"/>
</dbReference>
<proteinExistence type="predicted"/>
<dbReference type="CDD" id="cd20071">
    <property type="entry name" value="SET_SMYD"/>
    <property type="match status" value="1"/>
</dbReference>
<dbReference type="InterPro" id="IPR053185">
    <property type="entry name" value="SET_domain_protein"/>
</dbReference>
<dbReference type="SMART" id="SM00317">
    <property type="entry name" value="SET"/>
    <property type="match status" value="1"/>
</dbReference>
<evidence type="ECO:0000259" key="2">
    <source>
        <dbReference type="PROSITE" id="PS50280"/>
    </source>
</evidence>
<feature type="transmembrane region" description="Helical" evidence="1">
    <location>
        <begin position="419"/>
        <end position="439"/>
    </location>
</feature>
<keyword evidence="1" id="KW-0472">Membrane</keyword>
<accession>A0AAI9EED8</accession>
<evidence type="ECO:0000313" key="3">
    <source>
        <dbReference type="EMBL" id="CAK4033352.1"/>
    </source>
</evidence>
<dbReference type="PANTHER" id="PTHR47332:SF2">
    <property type="entry name" value="SET-6"/>
    <property type="match status" value="1"/>
</dbReference>
<dbReference type="Pfam" id="PF00856">
    <property type="entry name" value="SET"/>
    <property type="match status" value="1"/>
</dbReference>
<sequence length="440" mass="49496">MASPLTPIDEDDESSEIYSLVELAGKGFSLIATRDIAPGTLILEEEAYMEIPLPGISVTEEIIDRAFAALPETETNNTRDLILSLHEGAVAGSSKLLRIFKSNAFGNSSRSWLHPQISRINHSCIPNAFLSRDECCLGSMSQVIAQQAIKMGEEITTCYNPFLYEISTSMQRAVMLRKQYGFACDCDACDENWLSDARRKLIGTLLEILHGLKTSDFWKVDPRDERNKGVTEEMFWTTESSDDRELLPAWKRTAFTVLLAGLRQVEGSSATAIAGDYWKAAEYMLEQIQGTNDIVIVPWAQNVRTWMEKAIGVLESVFSPYDHDPQKLRLEWKMMQEKPCMNLALACLDGKPKAPIAWSRDKDDCEPFAIQVSQNKSLLVLSQSRCNAVLEERLGTISPVSQDHEYATITQKLRDSSRLYKYFGAALTCAAPVAAYWWYR</sequence>